<organism evidence="1">
    <name type="scientific">Myoviridae sp. ct8iP21</name>
    <dbReference type="NCBI Taxonomy" id="2825041"/>
    <lineage>
        <taxon>Viruses</taxon>
        <taxon>Duplodnaviria</taxon>
        <taxon>Heunggongvirae</taxon>
        <taxon>Uroviricota</taxon>
        <taxon>Caudoviricetes</taxon>
    </lineage>
</organism>
<name>A0A8S5V424_9CAUD</name>
<accession>A0A8S5V424</accession>
<evidence type="ECO:0000313" key="1">
    <source>
        <dbReference type="EMBL" id="DAG01506.1"/>
    </source>
</evidence>
<sequence length="78" mass="9501">MFKLIRRIHPFTKKRKMEIIVQIFCNGKLDSKKIKIIMNEMRKLKYSLRKKRVEADVHTEIYEVCKDEDPAKEQELHL</sequence>
<proteinExistence type="predicted"/>
<dbReference type="EMBL" id="BK016193">
    <property type="protein sequence ID" value="DAG01506.1"/>
    <property type="molecule type" value="Genomic_DNA"/>
</dbReference>
<protein>
    <submittedName>
        <fullName evidence="1">Uncharacterized protein</fullName>
    </submittedName>
</protein>
<reference evidence="1" key="1">
    <citation type="journal article" date="2021" name="Proc. Natl. Acad. Sci. U.S.A.">
        <title>A Catalog of Tens of Thousands of Viruses from Human Metagenomes Reveals Hidden Associations with Chronic Diseases.</title>
        <authorList>
            <person name="Tisza M.J."/>
            <person name="Buck C.B."/>
        </authorList>
    </citation>
    <scope>NUCLEOTIDE SEQUENCE</scope>
    <source>
        <strain evidence="1">Ct8iP21</strain>
    </source>
</reference>